<dbReference type="PROSITE" id="PS00409">
    <property type="entry name" value="PROKAR_NTER_METHYL"/>
    <property type="match status" value="1"/>
</dbReference>
<name>A0A0H3WXR0_9BURK</name>
<keyword evidence="1" id="KW-0472">Membrane</keyword>
<dbReference type="InterPro" id="IPR012902">
    <property type="entry name" value="N_methyl_site"/>
</dbReference>
<gene>
    <name evidence="3" type="ORF">AB870_16025</name>
</gene>
<organism evidence="3 4">
    <name type="scientific">Pandoraea faecigallinarum</name>
    <dbReference type="NCBI Taxonomy" id="656179"/>
    <lineage>
        <taxon>Bacteria</taxon>
        <taxon>Pseudomonadati</taxon>
        <taxon>Pseudomonadota</taxon>
        <taxon>Betaproteobacteria</taxon>
        <taxon>Burkholderiales</taxon>
        <taxon>Burkholderiaceae</taxon>
        <taxon>Pandoraea</taxon>
    </lineage>
</organism>
<dbReference type="InterPro" id="IPR014911">
    <property type="entry name" value="PilS_N"/>
</dbReference>
<dbReference type="Gene3D" id="3.30.1690.10">
    <property type="entry name" value="TcpA-like pilin"/>
    <property type="match status" value="1"/>
</dbReference>
<keyword evidence="1" id="KW-1133">Transmembrane helix</keyword>
<dbReference type="STRING" id="656179.AB870_16025"/>
<keyword evidence="1" id="KW-0812">Transmembrane</keyword>
<keyword evidence="4" id="KW-1185">Reference proteome</keyword>
<proteinExistence type="predicted"/>
<dbReference type="Pfam" id="PF07963">
    <property type="entry name" value="N_methyl"/>
    <property type="match status" value="1"/>
</dbReference>
<evidence type="ECO:0000313" key="3">
    <source>
        <dbReference type="EMBL" id="AKM31311.2"/>
    </source>
</evidence>
<dbReference type="OrthoDB" id="6464241at2"/>
<dbReference type="KEGG" id="pfg:AB870_16025"/>
<evidence type="ECO:0000259" key="2">
    <source>
        <dbReference type="Pfam" id="PF08805"/>
    </source>
</evidence>
<dbReference type="SUPFAM" id="SSF54523">
    <property type="entry name" value="Pili subunits"/>
    <property type="match status" value="1"/>
</dbReference>
<dbReference type="EMBL" id="CP011807">
    <property type="protein sequence ID" value="AKM31311.2"/>
    <property type="molecule type" value="Genomic_DNA"/>
</dbReference>
<dbReference type="NCBIfam" id="TIGR02532">
    <property type="entry name" value="IV_pilin_GFxxxE"/>
    <property type="match status" value="1"/>
</dbReference>
<feature type="transmembrane region" description="Helical" evidence="1">
    <location>
        <begin position="31"/>
        <end position="54"/>
    </location>
</feature>
<dbReference type="InterPro" id="IPR045584">
    <property type="entry name" value="Pilin-like"/>
</dbReference>
<dbReference type="RefSeq" id="WP_053059739.1">
    <property type="nucleotide sequence ID" value="NZ_CP011807.3"/>
</dbReference>
<evidence type="ECO:0000256" key="1">
    <source>
        <dbReference type="SAM" id="Phobius"/>
    </source>
</evidence>
<sequence>MVSQTSSVENFPVKIGGGVLKDQSGFTLIEALVVMVVGVAVLAGAAAGIGRLFAASNVSTEAQNITLIAANIQSMKDGPQGYKALSMATAKAFNVIPGNMTVSGDDKSPVVTNVWNGTVTFAPVSGDKSFDITYEGVPAEACNQLALKLKGGGWEAMQAGSASIKAESSLADIDKACKAAGGKMVFRSR</sequence>
<protein>
    <recommendedName>
        <fullName evidence="2">Type 4 secretion system PilS N-terminal domain-containing protein</fullName>
    </recommendedName>
</protein>
<dbReference type="Pfam" id="PF08805">
    <property type="entry name" value="PilS"/>
    <property type="match status" value="1"/>
</dbReference>
<accession>A0A0H3WXR0</accession>
<evidence type="ECO:0000313" key="4">
    <source>
        <dbReference type="Proteomes" id="UP000035651"/>
    </source>
</evidence>
<feature type="domain" description="Type 4 secretion system PilS N-terminal" evidence="2">
    <location>
        <begin position="56"/>
        <end position="183"/>
    </location>
</feature>
<reference evidence="3" key="1">
    <citation type="submission" date="2016-06" db="EMBL/GenBank/DDBJ databases">
        <title>Complete Genome Sequence of Pandoraea faecigallinarum DSM-23572.</title>
        <authorList>
            <person name="Yong D."/>
            <person name="Ee R."/>
            <person name="Lim Y.-L."/>
            <person name="Yin W.-F."/>
            <person name="Chan K.-G."/>
        </authorList>
    </citation>
    <scope>NUCLEOTIDE SEQUENCE</scope>
    <source>
        <strain evidence="3">DSM 23572</strain>
    </source>
</reference>
<dbReference type="Proteomes" id="UP000035651">
    <property type="component" value="Chromosome"/>
</dbReference>
<dbReference type="AlphaFoldDB" id="A0A0H3WXR0"/>